<evidence type="ECO:0000313" key="1">
    <source>
        <dbReference type="EMBL" id="KKK79230.1"/>
    </source>
</evidence>
<dbReference type="PANTHER" id="PTHR10133">
    <property type="entry name" value="DNA POLYMERASE I"/>
    <property type="match status" value="1"/>
</dbReference>
<dbReference type="GO" id="GO:0006302">
    <property type="term" value="P:double-strand break repair"/>
    <property type="evidence" value="ECO:0007669"/>
    <property type="project" value="TreeGrafter"/>
</dbReference>
<dbReference type="PANTHER" id="PTHR10133:SF27">
    <property type="entry name" value="DNA POLYMERASE NU"/>
    <property type="match status" value="1"/>
</dbReference>
<dbReference type="SUPFAM" id="SSF56672">
    <property type="entry name" value="DNA/RNA polymerases"/>
    <property type="match status" value="1"/>
</dbReference>
<organism evidence="1">
    <name type="scientific">marine sediment metagenome</name>
    <dbReference type="NCBI Taxonomy" id="412755"/>
    <lineage>
        <taxon>unclassified sequences</taxon>
        <taxon>metagenomes</taxon>
        <taxon>ecological metagenomes</taxon>
    </lineage>
</organism>
<dbReference type="Gene3D" id="1.20.1060.10">
    <property type="entry name" value="Taq DNA Polymerase, Chain T, domain 4"/>
    <property type="match status" value="1"/>
</dbReference>
<dbReference type="SUPFAM" id="SSF53098">
    <property type="entry name" value="Ribonuclease H-like"/>
    <property type="match status" value="1"/>
</dbReference>
<dbReference type="GO" id="GO:0003676">
    <property type="term" value="F:nucleic acid binding"/>
    <property type="evidence" value="ECO:0007669"/>
    <property type="project" value="InterPro"/>
</dbReference>
<feature type="non-terminal residue" evidence="1">
    <location>
        <position position="1"/>
    </location>
</feature>
<dbReference type="Gene3D" id="3.30.420.10">
    <property type="entry name" value="Ribonuclease H-like superfamily/Ribonuclease H"/>
    <property type="match status" value="1"/>
</dbReference>
<dbReference type="GO" id="GO:0006261">
    <property type="term" value="P:DNA-templated DNA replication"/>
    <property type="evidence" value="ECO:0007669"/>
    <property type="project" value="InterPro"/>
</dbReference>
<sequence length="400" mass="46295">LSQPITYNKEGLLYVEALKQELEEIKPNIVICIGAPATYALTSRRGIYRWRGSVIESTLIPGLKCIPTLHPATVIPPKNVFLNRYLIAGDLKKAKAESYTHDLRYENRVRMIEPNFYEAMTFLNECISKGRNGTIIDADIEIVNEELSCMSFAPDPYTAMSIPFFGPQGDYWTVDQEAEVMLKIAELYEDEKIAKRGQFHIFDATFLLSKYGIRFRGEFHDTHIAQKIIFPDFKADLGFITSMYTDIPYYKDEGKKWMKVGGTWETWWTYNDNDSLVTAEAGPKQLKDLEAQGNIEVYNRQRKIVPPLLYMQERGIKVDVQGMKDEHDRTDKLIGETEDKLWEKVGHQIDYNSWKQIGDYFYDQLGVPEFKKRRKDGTYTRTTDEIALKRIAKGTQSRKP</sequence>
<dbReference type="GO" id="GO:0003887">
    <property type="term" value="F:DNA-directed DNA polymerase activity"/>
    <property type="evidence" value="ECO:0007669"/>
    <property type="project" value="InterPro"/>
</dbReference>
<dbReference type="AlphaFoldDB" id="A0A0F8YZF9"/>
<dbReference type="InterPro" id="IPR036397">
    <property type="entry name" value="RNaseH_sf"/>
</dbReference>
<name>A0A0F8YZF9_9ZZZZ</name>
<dbReference type="InterPro" id="IPR036895">
    <property type="entry name" value="Uracil-DNA_glycosylase-like_sf"/>
</dbReference>
<proteinExistence type="predicted"/>
<dbReference type="InterPro" id="IPR043502">
    <property type="entry name" value="DNA/RNA_pol_sf"/>
</dbReference>
<dbReference type="InterPro" id="IPR012337">
    <property type="entry name" value="RNaseH-like_sf"/>
</dbReference>
<dbReference type="Gene3D" id="3.40.470.10">
    <property type="entry name" value="Uracil-DNA glycosylase-like domain"/>
    <property type="match status" value="1"/>
</dbReference>
<dbReference type="InterPro" id="IPR002298">
    <property type="entry name" value="DNA_polymerase_A"/>
</dbReference>
<dbReference type="EMBL" id="LAZR01054123">
    <property type="protein sequence ID" value="KKK79230.1"/>
    <property type="molecule type" value="Genomic_DNA"/>
</dbReference>
<gene>
    <name evidence="1" type="ORF">LCGC14_2835590</name>
</gene>
<accession>A0A0F8YZF9</accession>
<protein>
    <recommendedName>
        <fullName evidence="2">Uracil-DNA glycosylase-like domain-containing protein</fullName>
    </recommendedName>
</protein>
<comment type="caution">
    <text evidence="1">The sequence shown here is derived from an EMBL/GenBank/DDBJ whole genome shotgun (WGS) entry which is preliminary data.</text>
</comment>
<dbReference type="SUPFAM" id="SSF52141">
    <property type="entry name" value="Uracil-DNA glycosylase-like"/>
    <property type="match status" value="1"/>
</dbReference>
<reference evidence="1" key="1">
    <citation type="journal article" date="2015" name="Nature">
        <title>Complex archaea that bridge the gap between prokaryotes and eukaryotes.</title>
        <authorList>
            <person name="Spang A."/>
            <person name="Saw J.H."/>
            <person name="Jorgensen S.L."/>
            <person name="Zaremba-Niedzwiedzka K."/>
            <person name="Martijn J."/>
            <person name="Lind A.E."/>
            <person name="van Eijk R."/>
            <person name="Schleper C."/>
            <person name="Guy L."/>
            <person name="Ettema T.J."/>
        </authorList>
    </citation>
    <scope>NUCLEOTIDE SEQUENCE</scope>
</reference>
<evidence type="ECO:0008006" key="2">
    <source>
        <dbReference type="Google" id="ProtNLM"/>
    </source>
</evidence>
<feature type="non-terminal residue" evidence="1">
    <location>
        <position position="400"/>
    </location>
</feature>